<dbReference type="EMBL" id="VCPC01000003">
    <property type="protein sequence ID" value="TMV11348.1"/>
    <property type="molecule type" value="Genomic_DNA"/>
</dbReference>
<dbReference type="InterPro" id="IPR010657">
    <property type="entry name" value="ImpA_N"/>
</dbReference>
<gene>
    <name evidence="3" type="primary">tssA</name>
    <name evidence="3" type="ORF">FGK64_13740</name>
</gene>
<dbReference type="Proteomes" id="UP001191082">
    <property type="component" value="Unassembled WGS sequence"/>
</dbReference>
<sequence>MDPVSLLVARADDAPSGENLEYDPEFVEMELAAQPGEESQFGDTVKEAEGADYGEVAEKALAILERSHDLRAAIFLGEAMLATSGLTDFADVTAYVRGCLEQYWDSCHPQLDEDDDDDPTMRINAVQNLCGQPGGQSGPSPVYRALRNVPLSESRGFGRFSFRDVEISEGRAQPRAGEDAPANSANIAAAFQDSDPEVLQRRLTAAKAIRDDLKAISAVFDDKTPGQGPELDPLIKLAHDIHTTLKRFAGGDEPAEAEAASDDGAAPEGEAAPESGAAAPRAVGGIASRSDVTNALDRVIDYYQRNEPSSPVPILLKRAKRLVNADFMTIMKDMAPGGVENVHLIGGIDDE</sequence>
<evidence type="ECO:0000313" key="4">
    <source>
        <dbReference type="Proteomes" id="UP001191082"/>
    </source>
</evidence>
<dbReference type="PANTHER" id="PTHR37951:SF1">
    <property type="entry name" value="TYPE VI SECRETION SYSTEM COMPONENT TSSA1"/>
    <property type="match status" value="1"/>
</dbReference>
<dbReference type="Pfam" id="PF06812">
    <property type="entry name" value="ImpA_N"/>
    <property type="match status" value="1"/>
</dbReference>
<accession>A0ABY2X6D0</accession>
<evidence type="ECO:0000313" key="3">
    <source>
        <dbReference type="EMBL" id="TMV11348.1"/>
    </source>
</evidence>
<protein>
    <submittedName>
        <fullName evidence="3">Type VI secretion system protein TssA</fullName>
    </submittedName>
</protein>
<reference evidence="3 4" key="1">
    <citation type="submission" date="2019-05" db="EMBL/GenBank/DDBJ databases">
        <title>Marivita sp. nov. isolated from sea sediment.</title>
        <authorList>
            <person name="Kim W."/>
        </authorList>
    </citation>
    <scope>NUCLEOTIDE SEQUENCE [LARGE SCALE GENOMIC DNA]</scope>
    <source>
        <strain evidence="3 4">CAU 1492</strain>
    </source>
</reference>
<proteinExistence type="predicted"/>
<organism evidence="3 4">
    <name type="scientific">Arenibacterium halophilum</name>
    <dbReference type="NCBI Taxonomy" id="2583821"/>
    <lineage>
        <taxon>Bacteria</taxon>
        <taxon>Pseudomonadati</taxon>
        <taxon>Pseudomonadota</taxon>
        <taxon>Alphaproteobacteria</taxon>
        <taxon>Rhodobacterales</taxon>
        <taxon>Paracoccaceae</taxon>
        <taxon>Arenibacterium</taxon>
    </lineage>
</organism>
<evidence type="ECO:0000256" key="1">
    <source>
        <dbReference type="SAM" id="MobiDB-lite"/>
    </source>
</evidence>
<dbReference type="PANTHER" id="PTHR37951">
    <property type="entry name" value="CYTOPLASMIC PROTEIN-RELATED"/>
    <property type="match status" value="1"/>
</dbReference>
<name>A0ABY2X6D0_9RHOB</name>
<dbReference type="NCBIfam" id="TIGR03363">
    <property type="entry name" value="VI_chp_8"/>
    <property type="match status" value="1"/>
</dbReference>
<feature type="compositionally biased region" description="Low complexity" evidence="1">
    <location>
        <begin position="262"/>
        <end position="280"/>
    </location>
</feature>
<comment type="caution">
    <text evidence="3">The sequence shown here is derived from an EMBL/GenBank/DDBJ whole genome shotgun (WGS) entry which is preliminary data.</text>
</comment>
<dbReference type="InterPro" id="IPR017740">
    <property type="entry name" value="TssA-like"/>
</dbReference>
<evidence type="ECO:0000259" key="2">
    <source>
        <dbReference type="Pfam" id="PF06812"/>
    </source>
</evidence>
<feature type="domain" description="ImpA N-terminal" evidence="2">
    <location>
        <begin position="12"/>
        <end position="130"/>
    </location>
</feature>
<feature type="region of interest" description="Disordered" evidence="1">
    <location>
        <begin position="252"/>
        <end position="284"/>
    </location>
</feature>
<keyword evidence="4" id="KW-1185">Reference proteome</keyword>
<dbReference type="RefSeq" id="WP_138864415.1">
    <property type="nucleotide sequence ID" value="NZ_VCPC01000003.1"/>
</dbReference>